<keyword evidence="2" id="KW-1133">Transmembrane helix</keyword>
<keyword evidence="2" id="KW-0812">Transmembrane</keyword>
<gene>
    <name evidence="4" type="ORF">SVTN_40060</name>
</gene>
<dbReference type="InterPro" id="IPR011335">
    <property type="entry name" value="Restrct_endonuc-II-like"/>
</dbReference>
<geneLocation type="plasmid" evidence="4 5">
    <name>pSVL1</name>
</geneLocation>
<dbReference type="InterPro" id="IPR011856">
    <property type="entry name" value="tRNA_endonuc-like_dom_sf"/>
</dbReference>
<keyword evidence="4" id="KW-0614">Plasmid</keyword>
<evidence type="ECO:0000256" key="1">
    <source>
        <dbReference type="SAM" id="MobiDB-lite"/>
    </source>
</evidence>
<dbReference type="GO" id="GO:0003677">
    <property type="term" value="F:DNA binding"/>
    <property type="evidence" value="ECO:0007669"/>
    <property type="project" value="InterPro"/>
</dbReference>
<dbReference type="Gene3D" id="3.40.1350.10">
    <property type="match status" value="1"/>
</dbReference>
<sequence length="253" mass="27894">MTGRRYSPRTAAARRPGRGRRPMHRRRRAQGVDAAGVLMTAVFAAVLFPQTRQGLERHSSSIATIAVAALAAGTLILLLVRAGRHGFSAWAARRRRPQDWDICFLDRLHHTEFEEAVRDLMRRDGAHDAIRVGGAGDNGADVKGTDPVGRRWVIQCKHRRDGAAGAAVGSPDLHVLNGTGRPVHDGDVVVLVTNGRFTAPAVEFARSQRLHLVDRGLLNQWASGSSPLWELLPHLPSPRRRRPSPWGSRRLPF</sequence>
<feature type="transmembrane region" description="Helical" evidence="2">
    <location>
        <begin position="60"/>
        <end position="80"/>
    </location>
</feature>
<dbReference type="SUPFAM" id="SSF52980">
    <property type="entry name" value="Restriction endonuclease-like"/>
    <property type="match status" value="1"/>
</dbReference>
<feature type="region of interest" description="Disordered" evidence="1">
    <location>
        <begin position="1"/>
        <end position="30"/>
    </location>
</feature>
<feature type="compositionally biased region" description="Basic residues" evidence="1">
    <location>
        <begin position="15"/>
        <end position="29"/>
    </location>
</feature>
<dbReference type="InterPro" id="IPR007560">
    <property type="entry name" value="Restrct_endonuc_IV_Mrr"/>
</dbReference>
<dbReference type="Pfam" id="PF04471">
    <property type="entry name" value="Mrr_cat"/>
    <property type="match status" value="1"/>
</dbReference>
<accession>A0A0B5IIT7</accession>
<dbReference type="EMBL" id="CP010408">
    <property type="protein sequence ID" value="AJF70387.1"/>
    <property type="molecule type" value="Genomic_DNA"/>
</dbReference>
<dbReference type="Proteomes" id="UP000031774">
    <property type="component" value="Plasmid pSVL1"/>
</dbReference>
<proteinExistence type="predicted"/>
<evidence type="ECO:0000313" key="5">
    <source>
        <dbReference type="Proteomes" id="UP000031774"/>
    </source>
</evidence>
<feature type="transmembrane region" description="Helical" evidence="2">
    <location>
        <begin position="31"/>
        <end position="48"/>
    </location>
</feature>
<dbReference type="HOGENOM" id="CLU_072803_1_0_11"/>
<dbReference type="KEGG" id="svt:SVTN_40060"/>
<feature type="domain" description="Restriction endonuclease type IV Mrr" evidence="3">
    <location>
        <begin position="105"/>
        <end position="221"/>
    </location>
</feature>
<protein>
    <recommendedName>
        <fullName evidence="3">Restriction endonuclease type IV Mrr domain-containing protein</fullName>
    </recommendedName>
</protein>
<organism evidence="4 5">
    <name type="scientific">Streptomyces vietnamensis</name>
    <dbReference type="NCBI Taxonomy" id="362257"/>
    <lineage>
        <taxon>Bacteria</taxon>
        <taxon>Bacillati</taxon>
        <taxon>Actinomycetota</taxon>
        <taxon>Actinomycetes</taxon>
        <taxon>Kitasatosporales</taxon>
        <taxon>Streptomycetaceae</taxon>
        <taxon>Streptomyces</taxon>
    </lineage>
</organism>
<keyword evidence="5" id="KW-1185">Reference proteome</keyword>
<name>A0A0B5IIT7_9ACTN</name>
<dbReference type="PANTHER" id="PTHR30015">
    <property type="entry name" value="MRR RESTRICTION SYSTEM PROTEIN"/>
    <property type="match status" value="1"/>
</dbReference>
<evidence type="ECO:0000259" key="3">
    <source>
        <dbReference type="Pfam" id="PF04471"/>
    </source>
</evidence>
<reference evidence="4 5" key="1">
    <citation type="submission" date="2014-12" db="EMBL/GenBank/DDBJ databases">
        <title>Complete genome sequence of Streptomyces vietnamensis strain GIMV4.0001, a genetic manipulable producer of the benzoisochromanequinone antibiotic granaticin.</title>
        <authorList>
            <person name="Deng M.R."/>
            <person name="Guo J."/>
            <person name="Ma L.Y."/>
            <person name="Feng G.D."/>
            <person name="Mo C.Y."/>
            <person name="Zhu H.H."/>
        </authorList>
    </citation>
    <scope>NUCLEOTIDE SEQUENCE [LARGE SCALE GENOMIC DNA]</scope>
    <source>
        <strain evidence="5">GIMV4.0001</strain>
        <plasmid evidence="4 5">pSVL1</plasmid>
    </source>
</reference>
<dbReference type="PANTHER" id="PTHR30015:SF6">
    <property type="entry name" value="SLL1429 PROTEIN"/>
    <property type="match status" value="1"/>
</dbReference>
<dbReference type="InterPro" id="IPR052906">
    <property type="entry name" value="Type_IV_Methyl-Rstrct_Enzyme"/>
</dbReference>
<evidence type="ECO:0000256" key="2">
    <source>
        <dbReference type="SAM" id="Phobius"/>
    </source>
</evidence>
<dbReference type="AlphaFoldDB" id="A0A0B5IIT7"/>
<dbReference type="GO" id="GO:0015666">
    <property type="term" value="F:restriction endodeoxyribonuclease activity"/>
    <property type="evidence" value="ECO:0007669"/>
    <property type="project" value="TreeGrafter"/>
</dbReference>
<dbReference type="GO" id="GO:0009307">
    <property type="term" value="P:DNA restriction-modification system"/>
    <property type="evidence" value="ECO:0007669"/>
    <property type="project" value="InterPro"/>
</dbReference>
<evidence type="ECO:0000313" key="4">
    <source>
        <dbReference type="EMBL" id="AJF70387.1"/>
    </source>
</evidence>
<keyword evidence="2" id="KW-0472">Membrane</keyword>